<dbReference type="InterPro" id="IPR036412">
    <property type="entry name" value="HAD-like_sf"/>
</dbReference>
<dbReference type="NCBIfam" id="TIGR01509">
    <property type="entry name" value="HAD-SF-IA-v3"/>
    <property type="match status" value="1"/>
</dbReference>
<dbReference type="InterPro" id="IPR044924">
    <property type="entry name" value="HAD-SF_hydro_IA_REG-2-like_cap"/>
</dbReference>
<dbReference type="InterPro" id="IPR051828">
    <property type="entry name" value="HAD-like_hydrolase_domain"/>
</dbReference>
<dbReference type="Gene3D" id="3.40.50.1000">
    <property type="entry name" value="HAD superfamily/HAD-like"/>
    <property type="match status" value="1"/>
</dbReference>
<dbReference type="InterPro" id="IPR011949">
    <property type="entry name" value="HAD-SF_hydro_IA_REG-2-like"/>
</dbReference>
<dbReference type="PANTHER" id="PTHR46191:SF2">
    <property type="entry name" value="HALOACID DEHALOGENASE-LIKE HYDROLASE DOMAIN-CONTAINING PROTEIN 3"/>
    <property type="match status" value="1"/>
</dbReference>
<dbReference type="NCBIfam" id="TIGR02252">
    <property type="entry name" value="DREG-2"/>
    <property type="match status" value="1"/>
</dbReference>
<dbReference type="SFLD" id="SFLDG01129">
    <property type="entry name" value="C1.5:_HAD__Beta-PGM__Phosphata"/>
    <property type="match status" value="1"/>
</dbReference>
<accession>A0A382E4V2</accession>
<name>A0A382E4V2_9ZZZZ</name>
<dbReference type="EMBL" id="UINC01042756">
    <property type="protein sequence ID" value="SVB45816.1"/>
    <property type="molecule type" value="Genomic_DNA"/>
</dbReference>
<protein>
    <recommendedName>
        <fullName evidence="2">HAD family hydrolase</fullName>
    </recommendedName>
</protein>
<proteinExistence type="predicted"/>
<evidence type="ECO:0000313" key="1">
    <source>
        <dbReference type="EMBL" id="SVB45816.1"/>
    </source>
</evidence>
<dbReference type="PANTHER" id="PTHR46191">
    <property type="match status" value="1"/>
</dbReference>
<dbReference type="CDD" id="cd16415">
    <property type="entry name" value="HAD_dREG-2_like"/>
    <property type="match status" value="1"/>
</dbReference>
<evidence type="ECO:0008006" key="2">
    <source>
        <dbReference type="Google" id="ProtNLM"/>
    </source>
</evidence>
<reference evidence="1" key="1">
    <citation type="submission" date="2018-05" db="EMBL/GenBank/DDBJ databases">
        <authorList>
            <person name="Lanie J.A."/>
            <person name="Ng W.-L."/>
            <person name="Kazmierczak K.M."/>
            <person name="Andrzejewski T.M."/>
            <person name="Davidsen T.M."/>
            <person name="Wayne K.J."/>
            <person name="Tettelin H."/>
            <person name="Glass J.I."/>
            <person name="Rusch D."/>
            <person name="Podicherti R."/>
            <person name="Tsui H.-C.T."/>
            <person name="Winkler M.E."/>
        </authorList>
    </citation>
    <scope>NUCLEOTIDE SEQUENCE</scope>
</reference>
<dbReference type="SFLD" id="SFLDS00003">
    <property type="entry name" value="Haloacid_Dehalogenase"/>
    <property type="match status" value="1"/>
</dbReference>
<sequence length="234" mass="26063">MEIGVLSKYKAVLFDVGGTLLRVEPSVGEVYAIYARPFGFKGSGKELNQLFHREWINSGGIESLGKKSGEQAERDFWKSLVFQVFEHSGGLENFEHYFEIIYEAFARKDHWHVFDDVIDSGILDKLKKSSVTLGVVSNWDSRLHAILKGTGLAEHFDFILASAEVGSAKPDKKIFIEAIRRSGVNPTEVCHIGDDLHADIQGANSVGIEAILIDRNNKHKKNGLTTVSSFQELL</sequence>
<dbReference type="PRINTS" id="PR00413">
    <property type="entry name" value="HADHALOGNASE"/>
</dbReference>
<dbReference type="AlphaFoldDB" id="A0A382E4V2"/>
<gene>
    <name evidence="1" type="ORF">METZ01_LOCUS198670</name>
</gene>
<dbReference type="Pfam" id="PF00702">
    <property type="entry name" value="Hydrolase"/>
    <property type="match status" value="1"/>
</dbReference>
<dbReference type="InterPro" id="IPR023214">
    <property type="entry name" value="HAD_sf"/>
</dbReference>
<dbReference type="Gene3D" id="1.10.150.720">
    <property type="entry name" value="Haloacid dehalogenase-like hydrolase"/>
    <property type="match status" value="1"/>
</dbReference>
<dbReference type="SUPFAM" id="SSF56784">
    <property type="entry name" value="HAD-like"/>
    <property type="match status" value="1"/>
</dbReference>
<dbReference type="NCBIfam" id="TIGR01549">
    <property type="entry name" value="HAD-SF-IA-v1"/>
    <property type="match status" value="1"/>
</dbReference>
<organism evidence="1">
    <name type="scientific">marine metagenome</name>
    <dbReference type="NCBI Taxonomy" id="408172"/>
    <lineage>
        <taxon>unclassified sequences</taxon>
        <taxon>metagenomes</taxon>
        <taxon>ecological metagenomes</taxon>
    </lineage>
</organism>
<dbReference type="InterPro" id="IPR006439">
    <property type="entry name" value="HAD-SF_hydro_IA"/>
</dbReference>